<evidence type="ECO:0000256" key="1">
    <source>
        <dbReference type="SAM" id="SignalP"/>
    </source>
</evidence>
<evidence type="ECO:0000313" key="3">
    <source>
        <dbReference type="Proteomes" id="UP001488805"/>
    </source>
</evidence>
<evidence type="ECO:0000313" key="2">
    <source>
        <dbReference type="EMBL" id="KAK9530068.1"/>
    </source>
</evidence>
<feature type="chain" id="PRO_5043654285" evidence="1">
    <location>
        <begin position="21"/>
        <end position="90"/>
    </location>
</feature>
<dbReference type="AlphaFoldDB" id="A0AAW1F5U5"/>
<dbReference type="EMBL" id="JBCEZU010000100">
    <property type="protein sequence ID" value="KAK9530068.1"/>
    <property type="molecule type" value="Genomic_DNA"/>
</dbReference>
<keyword evidence="3" id="KW-1185">Reference proteome</keyword>
<protein>
    <submittedName>
        <fullName evidence="2">Uncharacterized protein</fullName>
    </submittedName>
</protein>
<gene>
    <name evidence="2" type="ORF">VZT92_011601</name>
</gene>
<keyword evidence="1" id="KW-0732">Signal</keyword>
<reference evidence="2 3" key="1">
    <citation type="journal article" date="2024" name="Genome Biol. Evol.">
        <title>Chromosome-level genome assembly of the viviparous eelpout Zoarces viviparus.</title>
        <authorList>
            <person name="Fuhrmann N."/>
            <person name="Brasseur M.V."/>
            <person name="Bakowski C.E."/>
            <person name="Podsiadlowski L."/>
            <person name="Prost S."/>
            <person name="Krehenwinkel H."/>
            <person name="Mayer C."/>
        </authorList>
    </citation>
    <scope>NUCLEOTIDE SEQUENCE [LARGE SCALE GENOMIC DNA]</scope>
    <source>
        <strain evidence="2">NO-MEL_2022_Ind0_liver</strain>
    </source>
</reference>
<accession>A0AAW1F5U5</accession>
<name>A0AAW1F5U5_ZOAVI</name>
<comment type="caution">
    <text evidence="2">The sequence shown here is derived from an EMBL/GenBank/DDBJ whole genome shotgun (WGS) entry which is preliminary data.</text>
</comment>
<organism evidence="2 3">
    <name type="scientific">Zoarces viviparus</name>
    <name type="common">Viviparous eelpout</name>
    <name type="synonym">Blennius viviparus</name>
    <dbReference type="NCBI Taxonomy" id="48416"/>
    <lineage>
        <taxon>Eukaryota</taxon>
        <taxon>Metazoa</taxon>
        <taxon>Chordata</taxon>
        <taxon>Craniata</taxon>
        <taxon>Vertebrata</taxon>
        <taxon>Euteleostomi</taxon>
        <taxon>Actinopterygii</taxon>
        <taxon>Neopterygii</taxon>
        <taxon>Teleostei</taxon>
        <taxon>Neoteleostei</taxon>
        <taxon>Acanthomorphata</taxon>
        <taxon>Eupercaria</taxon>
        <taxon>Perciformes</taxon>
        <taxon>Cottioidei</taxon>
        <taxon>Zoarcales</taxon>
        <taxon>Zoarcidae</taxon>
        <taxon>Zoarcinae</taxon>
        <taxon>Zoarces</taxon>
    </lineage>
</organism>
<sequence length="90" mass="9767">MMEYLHFGLSFLSPLRVVLAAVRQVTLYQGVIPAGMPGAQQFMGVELAALPHGSPFPLRQTSPGKPDNSYEPLIEFGQVVRMGAILQALL</sequence>
<dbReference type="Proteomes" id="UP001488805">
    <property type="component" value="Unassembled WGS sequence"/>
</dbReference>
<proteinExistence type="predicted"/>
<feature type="signal peptide" evidence="1">
    <location>
        <begin position="1"/>
        <end position="20"/>
    </location>
</feature>